<dbReference type="PROSITE" id="PS00455">
    <property type="entry name" value="AMP_BINDING"/>
    <property type="match status" value="1"/>
</dbReference>
<dbReference type="Pfam" id="PF13193">
    <property type="entry name" value="AMP-binding_C"/>
    <property type="match status" value="1"/>
</dbReference>
<keyword evidence="5" id="KW-1185">Reference proteome</keyword>
<proteinExistence type="predicted"/>
<sequence length="562" mass="59559">MPLNTSSSIHSAAGRIAAQAERNPNAAAIVSGSSVLTFRELEGKANHLAHRLREAGVTAEVPVALLLNRSADYVVAALAVMKAGGAYLPLDPGTPAARSASILKDSGAALLIAHRCAAAGLEPPCTVLYLDTESTAGMAHEPPACDITPGNLAYLIYTSGSTGEPKGVEVTHGNLNTLIEWHTQAFAITAEDRASQMAGLGFDASVWEIWCHLSAGACLYLAPSEDIRTFAPAFQSWLVENGITVAFAPTVIAQQLIAMDWPAESRLRILLTGAERLQQRPPANLPFLFFNNYGPTEATVVTTSGLVAPAGDGAPSIGMAANGARIHILDGELCIAGPLVARGYRNRPEMTASKFVTIDGERMYRTGDRARQLPSGEYEFLGRLDNQVKIRGYRVELDEIATTLAKHPAIRNSVAVAVDDATLVAYYVARSPLTSTELTAFLAPVLPQYMIPSAYIQLEALPMTANGKCDYKALPAPAATTAAPQSTDIPVRLGAMVASLLKQPSVDPDANFFFLGGHSLLAAQLLVQVNTAFGVKMALRQMFQAPTVNKLSMQIAGMKAGK</sequence>
<dbReference type="GO" id="GO:0005737">
    <property type="term" value="C:cytoplasm"/>
    <property type="evidence" value="ECO:0007669"/>
    <property type="project" value="TreeGrafter"/>
</dbReference>
<evidence type="ECO:0000256" key="2">
    <source>
        <dbReference type="ARBA" id="ARBA00022553"/>
    </source>
</evidence>
<dbReference type="KEGG" id="pfer:IRI77_27155"/>
<reference evidence="4 5" key="1">
    <citation type="submission" date="2020-10" db="EMBL/GenBank/DDBJ databases">
        <title>Complete genome sequence of Paludibaculum fermentans P105T, a facultatively anaerobic acidobacterium capable of dissimilatory Fe(III) reduction.</title>
        <authorList>
            <person name="Dedysh S.N."/>
            <person name="Beletsky A.V."/>
            <person name="Kulichevskaya I.S."/>
            <person name="Mardanov A.V."/>
            <person name="Ravin N.V."/>
        </authorList>
    </citation>
    <scope>NUCLEOTIDE SEQUENCE [LARGE SCALE GENOMIC DNA]</scope>
    <source>
        <strain evidence="4 5">P105</strain>
    </source>
</reference>
<dbReference type="SMART" id="SM00823">
    <property type="entry name" value="PKS_PP"/>
    <property type="match status" value="1"/>
</dbReference>
<evidence type="ECO:0000256" key="1">
    <source>
        <dbReference type="ARBA" id="ARBA00022450"/>
    </source>
</evidence>
<evidence type="ECO:0000259" key="3">
    <source>
        <dbReference type="PROSITE" id="PS50075"/>
    </source>
</evidence>
<dbReference type="AlphaFoldDB" id="A0A7S7SIT3"/>
<dbReference type="RefSeq" id="WP_194448123.1">
    <property type="nucleotide sequence ID" value="NZ_CP063849.1"/>
</dbReference>
<dbReference type="GO" id="GO:0031177">
    <property type="term" value="F:phosphopantetheine binding"/>
    <property type="evidence" value="ECO:0007669"/>
    <property type="project" value="InterPro"/>
</dbReference>
<dbReference type="InterPro" id="IPR020806">
    <property type="entry name" value="PKS_PP-bd"/>
</dbReference>
<dbReference type="Gene3D" id="3.40.50.980">
    <property type="match status" value="2"/>
</dbReference>
<dbReference type="InterPro" id="IPR000873">
    <property type="entry name" value="AMP-dep_synth/lig_dom"/>
</dbReference>
<keyword evidence="2" id="KW-0597">Phosphoprotein</keyword>
<dbReference type="Gene3D" id="2.30.38.10">
    <property type="entry name" value="Luciferase, Domain 3"/>
    <property type="match status" value="1"/>
</dbReference>
<protein>
    <submittedName>
        <fullName evidence="4">Non-ribosomal peptide synthetase</fullName>
    </submittedName>
</protein>
<dbReference type="Pfam" id="PF00550">
    <property type="entry name" value="PP-binding"/>
    <property type="match status" value="1"/>
</dbReference>
<dbReference type="Proteomes" id="UP000593892">
    <property type="component" value="Chromosome"/>
</dbReference>
<dbReference type="PANTHER" id="PTHR45527:SF1">
    <property type="entry name" value="FATTY ACID SYNTHASE"/>
    <property type="match status" value="1"/>
</dbReference>
<keyword evidence="1" id="KW-0596">Phosphopantetheine</keyword>
<dbReference type="GO" id="GO:0044550">
    <property type="term" value="P:secondary metabolite biosynthetic process"/>
    <property type="evidence" value="ECO:0007669"/>
    <property type="project" value="TreeGrafter"/>
</dbReference>
<dbReference type="InterPro" id="IPR045851">
    <property type="entry name" value="AMP-bd_C_sf"/>
</dbReference>
<dbReference type="GO" id="GO:0043041">
    <property type="term" value="P:amino acid activation for nonribosomal peptide biosynthetic process"/>
    <property type="evidence" value="ECO:0007669"/>
    <property type="project" value="TreeGrafter"/>
</dbReference>
<dbReference type="InterPro" id="IPR009081">
    <property type="entry name" value="PP-bd_ACP"/>
</dbReference>
<name>A0A7S7SIT3_PALFE</name>
<dbReference type="Gene3D" id="1.10.1200.10">
    <property type="entry name" value="ACP-like"/>
    <property type="match status" value="1"/>
</dbReference>
<evidence type="ECO:0000313" key="5">
    <source>
        <dbReference type="Proteomes" id="UP000593892"/>
    </source>
</evidence>
<dbReference type="CDD" id="cd05930">
    <property type="entry name" value="A_NRPS"/>
    <property type="match status" value="1"/>
</dbReference>
<dbReference type="InterPro" id="IPR020845">
    <property type="entry name" value="AMP-binding_CS"/>
</dbReference>
<dbReference type="NCBIfam" id="TIGR01733">
    <property type="entry name" value="AA-adenyl-dom"/>
    <property type="match status" value="1"/>
</dbReference>
<dbReference type="FunFam" id="3.40.50.980:FF:000001">
    <property type="entry name" value="Non-ribosomal peptide synthetase"/>
    <property type="match status" value="1"/>
</dbReference>
<accession>A0A7S7SIT3</accession>
<gene>
    <name evidence="4" type="ORF">IRI77_27155</name>
</gene>
<evidence type="ECO:0000313" key="4">
    <source>
        <dbReference type="EMBL" id="QOY86454.1"/>
    </source>
</evidence>
<dbReference type="InterPro" id="IPR025110">
    <property type="entry name" value="AMP-bd_C"/>
</dbReference>
<dbReference type="EMBL" id="CP063849">
    <property type="protein sequence ID" value="QOY86454.1"/>
    <property type="molecule type" value="Genomic_DNA"/>
</dbReference>
<dbReference type="SUPFAM" id="SSF47336">
    <property type="entry name" value="ACP-like"/>
    <property type="match status" value="1"/>
</dbReference>
<feature type="domain" description="Carrier" evidence="3">
    <location>
        <begin position="484"/>
        <end position="559"/>
    </location>
</feature>
<dbReference type="InterPro" id="IPR010071">
    <property type="entry name" value="AA_adenyl_dom"/>
</dbReference>
<dbReference type="Pfam" id="PF00501">
    <property type="entry name" value="AMP-binding"/>
    <property type="match status" value="1"/>
</dbReference>
<dbReference type="PANTHER" id="PTHR45527">
    <property type="entry name" value="NONRIBOSOMAL PEPTIDE SYNTHETASE"/>
    <property type="match status" value="1"/>
</dbReference>
<dbReference type="PROSITE" id="PS50075">
    <property type="entry name" value="CARRIER"/>
    <property type="match status" value="1"/>
</dbReference>
<dbReference type="Gene3D" id="3.30.300.30">
    <property type="match status" value="1"/>
</dbReference>
<dbReference type="InterPro" id="IPR036736">
    <property type="entry name" value="ACP-like_sf"/>
</dbReference>
<dbReference type="SUPFAM" id="SSF56801">
    <property type="entry name" value="Acetyl-CoA synthetase-like"/>
    <property type="match status" value="1"/>
</dbReference>
<organism evidence="4 5">
    <name type="scientific">Paludibaculum fermentans</name>
    <dbReference type="NCBI Taxonomy" id="1473598"/>
    <lineage>
        <taxon>Bacteria</taxon>
        <taxon>Pseudomonadati</taxon>
        <taxon>Acidobacteriota</taxon>
        <taxon>Terriglobia</taxon>
        <taxon>Bryobacterales</taxon>
        <taxon>Bryobacteraceae</taxon>
        <taxon>Paludibaculum</taxon>
    </lineage>
</organism>